<evidence type="ECO:0000256" key="6">
    <source>
        <dbReference type="ARBA" id="ARBA00022777"/>
    </source>
</evidence>
<keyword evidence="6" id="KW-0418">Kinase</keyword>
<dbReference type="Proteomes" id="UP001447188">
    <property type="component" value="Unassembled WGS sequence"/>
</dbReference>
<feature type="domain" description="Protein kinase" evidence="12">
    <location>
        <begin position="38"/>
        <end position="292"/>
    </location>
</feature>
<comment type="caution">
    <text evidence="13">The sequence shown here is derived from an EMBL/GenBank/DDBJ whole genome shotgun (WGS) entry which is preliminary data.</text>
</comment>
<dbReference type="InterPro" id="IPR000719">
    <property type="entry name" value="Prot_kinase_dom"/>
</dbReference>
<evidence type="ECO:0000256" key="5">
    <source>
        <dbReference type="ARBA" id="ARBA00022741"/>
    </source>
</evidence>
<evidence type="ECO:0000256" key="7">
    <source>
        <dbReference type="ARBA" id="ARBA00022840"/>
    </source>
</evidence>
<protein>
    <recommendedName>
        <fullName evidence="2">non-specific serine/threonine protein kinase</fullName>
        <ecNumber evidence="2">2.7.11.1</ecNumber>
    </recommendedName>
    <alternativeName>
        <fullName evidence="9">Autophagy-related protein 1</fullName>
    </alternativeName>
</protein>
<dbReference type="InterPro" id="IPR045269">
    <property type="entry name" value="Atg1-like"/>
</dbReference>
<evidence type="ECO:0000256" key="4">
    <source>
        <dbReference type="ARBA" id="ARBA00022679"/>
    </source>
</evidence>
<evidence type="ECO:0000256" key="2">
    <source>
        <dbReference type="ARBA" id="ARBA00012513"/>
    </source>
</evidence>
<sequence length="304" mass="35155">MAPIFDAQFDQYRLGTRFLADHYEHDIAYESQVRAEKWRRVRCLGEGSSAKVWLEQDEDGKCRAVKQISKPKILNERELVALTKLGEYLEYFVQFFGWFEDNKFIYFAMEYAENGNLYELLEKGNILERDMKVIAKQLLAGLQVMHENNFCHRDIKPENILVVSLSPIVVKIADFGTSKQIIAGTELETEEVGSERYIAPEVTGLFQSETSVYSNAVDMWSLGCLIHFMFTDSTPFPTFRRLNHYVQHENFPETELRKSNAGSDAIAFVIRLMRLKPSDRLTAEEALMDPWLCIQEEGECDKGF</sequence>
<comment type="subcellular location">
    <subcellularLocation>
        <location evidence="1">Preautophagosomal structure membrane</location>
        <topology evidence="1">Peripheral membrane protein</topology>
    </subcellularLocation>
</comment>
<keyword evidence="14" id="KW-1185">Reference proteome</keyword>
<dbReference type="Gene3D" id="1.10.510.10">
    <property type="entry name" value="Transferase(Phosphotransferase) domain 1"/>
    <property type="match status" value="1"/>
</dbReference>
<proteinExistence type="predicted"/>
<keyword evidence="5" id="KW-0547">Nucleotide-binding</keyword>
<comment type="catalytic activity">
    <reaction evidence="10">
        <text>L-threonyl-[protein] + ATP = O-phospho-L-threonyl-[protein] + ADP + H(+)</text>
        <dbReference type="Rhea" id="RHEA:46608"/>
        <dbReference type="Rhea" id="RHEA-COMP:11060"/>
        <dbReference type="Rhea" id="RHEA-COMP:11605"/>
        <dbReference type="ChEBI" id="CHEBI:15378"/>
        <dbReference type="ChEBI" id="CHEBI:30013"/>
        <dbReference type="ChEBI" id="CHEBI:30616"/>
        <dbReference type="ChEBI" id="CHEBI:61977"/>
        <dbReference type="ChEBI" id="CHEBI:456216"/>
        <dbReference type="EC" id="2.7.11.1"/>
    </reaction>
</comment>
<dbReference type="SUPFAM" id="SSF56112">
    <property type="entry name" value="Protein kinase-like (PK-like)"/>
    <property type="match status" value="1"/>
</dbReference>
<evidence type="ECO:0000259" key="12">
    <source>
        <dbReference type="PROSITE" id="PS50011"/>
    </source>
</evidence>
<evidence type="ECO:0000256" key="8">
    <source>
        <dbReference type="ARBA" id="ARBA00023006"/>
    </source>
</evidence>
<dbReference type="InterPro" id="IPR011009">
    <property type="entry name" value="Kinase-like_dom_sf"/>
</dbReference>
<evidence type="ECO:0000313" key="13">
    <source>
        <dbReference type="EMBL" id="KAL0633936.1"/>
    </source>
</evidence>
<evidence type="ECO:0000256" key="3">
    <source>
        <dbReference type="ARBA" id="ARBA00022527"/>
    </source>
</evidence>
<keyword evidence="8" id="KW-0072">Autophagy</keyword>
<evidence type="ECO:0000256" key="11">
    <source>
        <dbReference type="ARBA" id="ARBA00048679"/>
    </source>
</evidence>
<dbReference type="InterPro" id="IPR008271">
    <property type="entry name" value="Ser/Thr_kinase_AS"/>
</dbReference>
<evidence type="ECO:0000256" key="9">
    <source>
        <dbReference type="ARBA" id="ARBA00030237"/>
    </source>
</evidence>
<keyword evidence="4" id="KW-0808">Transferase</keyword>
<evidence type="ECO:0000256" key="10">
    <source>
        <dbReference type="ARBA" id="ARBA00047899"/>
    </source>
</evidence>
<accession>A0ABR3GD82</accession>
<keyword evidence="3" id="KW-0723">Serine/threonine-protein kinase</keyword>
<keyword evidence="7" id="KW-0067">ATP-binding</keyword>
<dbReference type="PANTHER" id="PTHR24348">
    <property type="entry name" value="SERINE/THREONINE-PROTEIN KINASE UNC-51-RELATED"/>
    <property type="match status" value="1"/>
</dbReference>
<dbReference type="Pfam" id="PF00069">
    <property type="entry name" value="Pkinase"/>
    <property type="match status" value="1"/>
</dbReference>
<evidence type="ECO:0000256" key="1">
    <source>
        <dbReference type="ARBA" id="ARBA00004623"/>
    </source>
</evidence>
<reference evidence="13 14" key="1">
    <citation type="submission" date="2024-02" db="EMBL/GenBank/DDBJ databases">
        <title>Discinaceae phylogenomics.</title>
        <authorList>
            <person name="Dirks A.C."/>
            <person name="James T.Y."/>
        </authorList>
    </citation>
    <scope>NUCLEOTIDE SEQUENCE [LARGE SCALE GENOMIC DNA]</scope>
    <source>
        <strain evidence="13 14">ACD0624</strain>
    </source>
</reference>
<gene>
    <name evidence="13" type="ORF">Q9L58_007118</name>
</gene>
<dbReference type="PROSITE" id="PS00108">
    <property type="entry name" value="PROTEIN_KINASE_ST"/>
    <property type="match status" value="1"/>
</dbReference>
<organism evidence="13 14">
    <name type="scientific">Discina gigas</name>
    <dbReference type="NCBI Taxonomy" id="1032678"/>
    <lineage>
        <taxon>Eukaryota</taxon>
        <taxon>Fungi</taxon>
        <taxon>Dikarya</taxon>
        <taxon>Ascomycota</taxon>
        <taxon>Pezizomycotina</taxon>
        <taxon>Pezizomycetes</taxon>
        <taxon>Pezizales</taxon>
        <taxon>Discinaceae</taxon>
        <taxon>Discina</taxon>
    </lineage>
</organism>
<dbReference type="PANTHER" id="PTHR24348:SF22">
    <property type="entry name" value="NON-SPECIFIC SERINE_THREONINE PROTEIN KINASE"/>
    <property type="match status" value="1"/>
</dbReference>
<name>A0ABR3GD82_9PEZI</name>
<dbReference type="PROSITE" id="PS50011">
    <property type="entry name" value="PROTEIN_KINASE_DOM"/>
    <property type="match status" value="1"/>
</dbReference>
<dbReference type="EC" id="2.7.11.1" evidence="2"/>
<dbReference type="SMART" id="SM00220">
    <property type="entry name" value="S_TKc"/>
    <property type="match status" value="1"/>
</dbReference>
<dbReference type="EMBL" id="JBBBZM010000108">
    <property type="protein sequence ID" value="KAL0633936.1"/>
    <property type="molecule type" value="Genomic_DNA"/>
</dbReference>
<evidence type="ECO:0000313" key="14">
    <source>
        <dbReference type="Proteomes" id="UP001447188"/>
    </source>
</evidence>
<comment type="catalytic activity">
    <reaction evidence="11">
        <text>L-seryl-[protein] + ATP = O-phospho-L-seryl-[protein] + ADP + H(+)</text>
        <dbReference type="Rhea" id="RHEA:17989"/>
        <dbReference type="Rhea" id="RHEA-COMP:9863"/>
        <dbReference type="Rhea" id="RHEA-COMP:11604"/>
        <dbReference type="ChEBI" id="CHEBI:15378"/>
        <dbReference type="ChEBI" id="CHEBI:29999"/>
        <dbReference type="ChEBI" id="CHEBI:30616"/>
        <dbReference type="ChEBI" id="CHEBI:83421"/>
        <dbReference type="ChEBI" id="CHEBI:456216"/>
        <dbReference type="EC" id="2.7.11.1"/>
    </reaction>
</comment>